<evidence type="ECO:0000256" key="5">
    <source>
        <dbReference type="SAM" id="Phobius"/>
    </source>
</evidence>
<dbReference type="Pfam" id="PF14378">
    <property type="entry name" value="PAP2_3"/>
    <property type="match status" value="1"/>
</dbReference>
<dbReference type="GO" id="GO:0016020">
    <property type="term" value="C:membrane"/>
    <property type="evidence" value="ECO:0007669"/>
    <property type="project" value="UniProtKB-SubCell"/>
</dbReference>
<dbReference type="Proteomes" id="UP001152885">
    <property type="component" value="Unassembled WGS sequence"/>
</dbReference>
<evidence type="ECO:0000313" key="7">
    <source>
        <dbReference type="EMBL" id="CAI5756652.1"/>
    </source>
</evidence>
<dbReference type="GO" id="GO:0030148">
    <property type="term" value="P:sphingolipid biosynthetic process"/>
    <property type="evidence" value="ECO:0007669"/>
    <property type="project" value="TreeGrafter"/>
</dbReference>
<keyword evidence="2 5" id="KW-0812">Transmembrane</keyword>
<accession>A0A9W4TT66</accession>
<dbReference type="EMBL" id="CANTUO010000001">
    <property type="protein sequence ID" value="CAI5756652.1"/>
    <property type="molecule type" value="Genomic_DNA"/>
</dbReference>
<evidence type="ECO:0000256" key="3">
    <source>
        <dbReference type="ARBA" id="ARBA00022989"/>
    </source>
</evidence>
<proteinExistence type="predicted"/>
<gene>
    <name evidence="7" type="ORF">CANVERA_P1170</name>
</gene>
<feature type="transmembrane region" description="Helical" evidence="5">
    <location>
        <begin position="259"/>
        <end position="280"/>
    </location>
</feature>
<organism evidence="7 8">
    <name type="scientific">Candida verbasci</name>
    <dbReference type="NCBI Taxonomy" id="1227364"/>
    <lineage>
        <taxon>Eukaryota</taxon>
        <taxon>Fungi</taxon>
        <taxon>Dikarya</taxon>
        <taxon>Ascomycota</taxon>
        <taxon>Saccharomycotina</taxon>
        <taxon>Pichiomycetes</taxon>
        <taxon>Debaryomycetaceae</taxon>
        <taxon>Candida/Lodderomyces clade</taxon>
        <taxon>Candida</taxon>
    </lineage>
</organism>
<evidence type="ECO:0000259" key="6">
    <source>
        <dbReference type="Pfam" id="PF14378"/>
    </source>
</evidence>
<comment type="subcellular location">
    <subcellularLocation>
        <location evidence="1">Membrane</location>
        <topology evidence="1">Multi-pass membrane protein</topology>
    </subcellularLocation>
</comment>
<evidence type="ECO:0000256" key="4">
    <source>
        <dbReference type="ARBA" id="ARBA00023136"/>
    </source>
</evidence>
<sequence length="444" mass="51479">MDILLLLLVVIKKVLNKLLQTISKLVNLLSRLLNKVYNDILNDSQPNVFFKDFALNISFVLLCIGSTIVLNYIPRPDHIYYKFLYRFDTYFFDLWSQPIGSLSGLCLTILGSIIIYSLYYNKQEEVINIAHFKLKPLQISSVLEYNDPASPISLTSSTIPSPDSSTFSPTTESNITDEEHILELETNKHQPKTLKDLWNLIPVLLLLFSWFLLNILYTFKYPINKPKNIIAWIFHVPVHFIVPPMIGSWLYLFHPPSSLKLFTFTLGLQNFALLLTYLIFPNVPPTYIKIYGDNKIPSFDMIFTDGAAIEDKKFSFLLHKGLYYASPYKFASFPSLHSSFACLIYFFVCHYSTWSSFKILGLINVLGQWWSDLYLDHHWRIDSLGGLIYAIITWTILKYYTNKLSDIDLKFSKAKLYGDFINGSTMGMRLFKNTRLQNLFDPEK</sequence>
<evidence type="ECO:0000313" key="8">
    <source>
        <dbReference type="Proteomes" id="UP001152885"/>
    </source>
</evidence>
<evidence type="ECO:0000256" key="1">
    <source>
        <dbReference type="ARBA" id="ARBA00004141"/>
    </source>
</evidence>
<keyword evidence="8" id="KW-1185">Reference proteome</keyword>
<dbReference type="OrthoDB" id="5784at2759"/>
<feature type="transmembrane region" description="Helical" evidence="5">
    <location>
        <begin position="197"/>
        <end position="217"/>
    </location>
</feature>
<feature type="transmembrane region" description="Helical" evidence="5">
    <location>
        <begin position="53"/>
        <end position="73"/>
    </location>
</feature>
<reference evidence="7" key="1">
    <citation type="submission" date="2022-12" db="EMBL/GenBank/DDBJ databases">
        <authorList>
            <person name="Brejova B."/>
        </authorList>
    </citation>
    <scope>NUCLEOTIDE SEQUENCE</scope>
</reference>
<protein>
    <recommendedName>
        <fullName evidence="6">Inositolphosphotransferase Aur1/Ipt1 domain-containing protein</fullName>
    </recommendedName>
</protein>
<keyword evidence="4 5" id="KW-0472">Membrane</keyword>
<dbReference type="GO" id="GO:0070916">
    <property type="term" value="C:inositol phosphoceramide synthase complex"/>
    <property type="evidence" value="ECO:0007669"/>
    <property type="project" value="TreeGrafter"/>
</dbReference>
<dbReference type="GO" id="GO:0006676">
    <property type="term" value="P:mannosyl diphosphorylinositol ceramide metabolic process"/>
    <property type="evidence" value="ECO:0007669"/>
    <property type="project" value="TreeGrafter"/>
</dbReference>
<feature type="domain" description="Inositolphosphotransferase Aur1/Ipt1" evidence="6">
    <location>
        <begin position="237"/>
        <end position="395"/>
    </location>
</feature>
<name>A0A9W4TT66_9ASCO</name>
<feature type="transmembrane region" description="Helical" evidence="5">
    <location>
        <begin position="94"/>
        <end position="119"/>
    </location>
</feature>
<dbReference type="PANTHER" id="PTHR31310:SF8">
    <property type="entry name" value="INOSITOLPHOSPHOTRANSFERASE 1"/>
    <property type="match status" value="1"/>
</dbReference>
<dbReference type="InterPro" id="IPR026841">
    <property type="entry name" value="Aur1/Ipt1"/>
</dbReference>
<dbReference type="AlphaFoldDB" id="A0A9W4TT66"/>
<dbReference type="CDD" id="cd03386">
    <property type="entry name" value="PAP2_Aur1_like"/>
    <property type="match status" value="1"/>
</dbReference>
<dbReference type="InterPro" id="IPR052185">
    <property type="entry name" value="IPC_Synthase-Related"/>
</dbReference>
<comment type="caution">
    <text evidence="7">The sequence shown here is derived from an EMBL/GenBank/DDBJ whole genome shotgun (WGS) entry which is preliminary data.</text>
</comment>
<evidence type="ECO:0000256" key="2">
    <source>
        <dbReference type="ARBA" id="ARBA00022692"/>
    </source>
</evidence>
<keyword evidence="3 5" id="KW-1133">Transmembrane helix</keyword>
<dbReference type="PANTHER" id="PTHR31310">
    <property type="match status" value="1"/>
</dbReference>
<feature type="transmembrane region" description="Helical" evidence="5">
    <location>
        <begin position="229"/>
        <end position="253"/>
    </location>
</feature>